<dbReference type="PANTHER" id="PTHR32322:SF2">
    <property type="entry name" value="EAMA DOMAIN-CONTAINING PROTEIN"/>
    <property type="match status" value="1"/>
</dbReference>
<organism evidence="8 9">
    <name type="scientific">Desulforamulus aeronauticus DSM 10349</name>
    <dbReference type="NCBI Taxonomy" id="1121421"/>
    <lineage>
        <taxon>Bacteria</taxon>
        <taxon>Bacillati</taxon>
        <taxon>Bacillota</taxon>
        <taxon>Clostridia</taxon>
        <taxon>Eubacteriales</taxon>
        <taxon>Peptococcaceae</taxon>
        <taxon>Desulforamulus</taxon>
    </lineage>
</organism>
<dbReference type="Pfam" id="PF00892">
    <property type="entry name" value="EamA"/>
    <property type="match status" value="1"/>
</dbReference>
<dbReference type="SUPFAM" id="SSF103481">
    <property type="entry name" value="Multidrug resistance efflux transporter EmrE"/>
    <property type="match status" value="1"/>
</dbReference>
<keyword evidence="5 6" id="KW-0472">Membrane</keyword>
<feature type="transmembrane region" description="Helical" evidence="6">
    <location>
        <begin position="62"/>
        <end position="85"/>
    </location>
</feature>
<proteinExistence type="inferred from homology"/>
<dbReference type="Gene3D" id="1.10.3730.20">
    <property type="match status" value="1"/>
</dbReference>
<keyword evidence="9" id="KW-1185">Reference proteome</keyword>
<feature type="transmembrane region" description="Helical" evidence="6">
    <location>
        <begin position="97"/>
        <end position="115"/>
    </location>
</feature>
<dbReference type="InterPro" id="IPR000620">
    <property type="entry name" value="EamA_dom"/>
</dbReference>
<sequence length="139" mass="15153">MAILYAFLGMFCWGLAPLFGKLGLYNVHPLTALCLRTMIAATLVLGWLIGSRGFQQMLQIPPLFWIFIGIEAILATLLGDLAYFAALKKGNINEVSLVMACAPLVTMLFSFLFFSEIVTGQQLIGAAFITIGLIFISLS</sequence>
<dbReference type="EMBL" id="FRAR01000010">
    <property type="protein sequence ID" value="SHK27372.1"/>
    <property type="molecule type" value="Genomic_DNA"/>
</dbReference>
<name>A0A1M6R4J7_9FIRM</name>
<evidence type="ECO:0000256" key="4">
    <source>
        <dbReference type="ARBA" id="ARBA00022989"/>
    </source>
</evidence>
<protein>
    <submittedName>
        <fullName evidence="8">Transporter family protein</fullName>
    </submittedName>
</protein>
<evidence type="ECO:0000256" key="5">
    <source>
        <dbReference type="ARBA" id="ARBA00023136"/>
    </source>
</evidence>
<dbReference type="RefSeq" id="WP_072912075.1">
    <property type="nucleotide sequence ID" value="NZ_FRAR01000010.1"/>
</dbReference>
<evidence type="ECO:0000256" key="3">
    <source>
        <dbReference type="ARBA" id="ARBA00022692"/>
    </source>
</evidence>
<dbReference type="OrthoDB" id="9806718at2"/>
<dbReference type="STRING" id="1121421.SAMN02745123_01294"/>
<keyword evidence="3 6" id="KW-0812">Transmembrane</keyword>
<evidence type="ECO:0000259" key="7">
    <source>
        <dbReference type="Pfam" id="PF00892"/>
    </source>
</evidence>
<keyword evidence="4 6" id="KW-1133">Transmembrane helix</keyword>
<evidence type="ECO:0000256" key="6">
    <source>
        <dbReference type="SAM" id="Phobius"/>
    </source>
</evidence>
<dbReference type="AlphaFoldDB" id="A0A1M6R4J7"/>
<feature type="transmembrane region" description="Helical" evidence="6">
    <location>
        <begin position="122"/>
        <end position="138"/>
    </location>
</feature>
<evidence type="ECO:0000256" key="2">
    <source>
        <dbReference type="ARBA" id="ARBA00007362"/>
    </source>
</evidence>
<accession>A0A1M6R4J7</accession>
<dbReference type="Proteomes" id="UP000183997">
    <property type="component" value="Unassembled WGS sequence"/>
</dbReference>
<evidence type="ECO:0000313" key="9">
    <source>
        <dbReference type="Proteomes" id="UP000183997"/>
    </source>
</evidence>
<comment type="subcellular location">
    <subcellularLocation>
        <location evidence="1">Membrane</location>
        <topology evidence="1">Multi-pass membrane protein</topology>
    </subcellularLocation>
</comment>
<reference evidence="9" key="1">
    <citation type="submission" date="2016-11" db="EMBL/GenBank/DDBJ databases">
        <authorList>
            <person name="Varghese N."/>
            <person name="Submissions S."/>
        </authorList>
    </citation>
    <scope>NUCLEOTIDE SEQUENCE [LARGE SCALE GENOMIC DNA]</scope>
    <source>
        <strain evidence="9">DSM 10349</strain>
    </source>
</reference>
<gene>
    <name evidence="8" type="ORF">SAMN02745123_01294</name>
</gene>
<feature type="domain" description="EamA" evidence="7">
    <location>
        <begin position="2"/>
        <end position="137"/>
    </location>
</feature>
<comment type="similarity">
    <text evidence="2">Belongs to the EamA transporter family.</text>
</comment>
<dbReference type="InterPro" id="IPR050638">
    <property type="entry name" value="AA-Vitamin_Transporters"/>
</dbReference>
<evidence type="ECO:0000313" key="8">
    <source>
        <dbReference type="EMBL" id="SHK27372.1"/>
    </source>
</evidence>
<dbReference type="GO" id="GO:0016020">
    <property type="term" value="C:membrane"/>
    <property type="evidence" value="ECO:0007669"/>
    <property type="project" value="UniProtKB-SubCell"/>
</dbReference>
<dbReference type="PANTHER" id="PTHR32322">
    <property type="entry name" value="INNER MEMBRANE TRANSPORTER"/>
    <property type="match status" value="1"/>
</dbReference>
<feature type="transmembrane region" description="Helical" evidence="6">
    <location>
        <begin position="30"/>
        <end position="50"/>
    </location>
</feature>
<evidence type="ECO:0000256" key="1">
    <source>
        <dbReference type="ARBA" id="ARBA00004141"/>
    </source>
</evidence>
<dbReference type="InterPro" id="IPR037185">
    <property type="entry name" value="EmrE-like"/>
</dbReference>